<dbReference type="Proteomes" id="UP001152798">
    <property type="component" value="Chromosome 4"/>
</dbReference>
<dbReference type="SUPFAM" id="SSF81383">
    <property type="entry name" value="F-box domain"/>
    <property type="match status" value="1"/>
</dbReference>
<name>A0A9P0HCY2_NEZVI</name>
<feature type="domain" description="F-box" evidence="1">
    <location>
        <begin position="24"/>
        <end position="72"/>
    </location>
</feature>
<gene>
    <name evidence="2" type="ORF">NEZAVI_LOCUS9112</name>
</gene>
<dbReference type="EMBL" id="OV725080">
    <property type="protein sequence ID" value="CAH1399719.1"/>
    <property type="molecule type" value="Genomic_DNA"/>
</dbReference>
<evidence type="ECO:0000259" key="1">
    <source>
        <dbReference type="PROSITE" id="PS50181"/>
    </source>
</evidence>
<accession>A0A9P0HCY2</accession>
<dbReference type="InterPro" id="IPR001810">
    <property type="entry name" value="F-box_dom"/>
</dbReference>
<evidence type="ECO:0000313" key="2">
    <source>
        <dbReference type="EMBL" id="CAH1399719.1"/>
    </source>
</evidence>
<proteinExistence type="predicted"/>
<keyword evidence="3" id="KW-1185">Reference proteome</keyword>
<reference evidence="2" key="1">
    <citation type="submission" date="2022-01" db="EMBL/GenBank/DDBJ databases">
        <authorList>
            <person name="King R."/>
        </authorList>
    </citation>
    <scope>NUCLEOTIDE SEQUENCE</scope>
</reference>
<dbReference type="OrthoDB" id="6584026at2759"/>
<dbReference type="AlphaFoldDB" id="A0A9P0HCY2"/>
<dbReference type="PROSITE" id="PS50181">
    <property type="entry name" value="FBOX"/>
    <property type="match status" value="1"/>
</dbReference>
<evidence type="ECO:0000313" key="3">
    <source>
        <dbReference type="Proteomes" id="UP001152798"/>
    </source>
</evidence>
<sequence length="428" mass="50328">MEAVKKLCTFFRSVASPMDLFGWKKRIQDLPLEMLVNIFKYLPPRQTVMLQNECRSFRIAVALNVKGMLTNIRLEIRKQVTRLQTKLLNIVRTHKMLHPGLVRTLLAWRCLQMDVSLLYILVWRYRNDMHVWCALSNFLGPIFEEVQSEMKALGEEEWKGEKSKVVHEHLENFLRRFTEEIEVHFYSSEKWTPFEIRLIELMFCCPCGNLKMQVRTDKTGNKRIAIYHELRDTKDNVSLPNVKELESRANNEREILKFMREYIRKANLFLIHSIVKKIENFGVEVDDFIYDPLMHELVVFTTYGDESSIKYSKTLLSNGTVEELYERCLTTNVGRCGLTCSFEIKNVVTIPLIFNSLNEISDKVTEYDPNKEVLCYACSQPAIDNAFALSILCDYNKNRYIKEVLILYEEKIKILQNIHSPSYYNIPV</sequence>
<protein>
    <recommendedName>
        <fullName evidence="1">F-box domain-containing protein</fullName>
    </recommendedName>
</protein>
<dbReference type="InterPro" id="IPR036047">
    <property type="entry name" value="F-box-like_dom_sf"/>
</dbReference>
<organism evidence="2 3">
    <name type="scientific">Nezara viridula</name>
    <name type="common">Southern green stink bug</name>
    <name type="synonym">Cimex viridulus</name>
    <dbReference type="NCBI Taxonomy" id="85310"/>
    <lineage>
        <taxon>Eukaryota</taxon>
        <taxon>Metazoa</taxon>
        <taxon>Ecdysozoa</taxon>
        <taxon>Arthropoda</taxon>
        <taxon>Hexapoda</taxon>
        <taxon>Insecta</taxon>
        <taxon>Pterygota</taxon>
        <taxon>Neoptera</taxon>
        <taxon>Paraneoptera</taxon>
        <taxon>Hemiptera</taxon>
        <taxon>Heteroptera</taxon>
        <taxon>Panheteroptera</taxon>
        <taxon>Pentatomomorpha</taxon>
        <taxon>Pentatomoidea</taxon>
        <taxon>Pentatomidae</taxon>
        <taxon>Pentatominae</taxon>
        <taxon>Nezara</taxon>
    </lineage>
</organism>